<keyword evidence="2 3" id="KW-0238">DNA-binding</keyword>
<dbReference type="AlphaFoldDB" id="A0A542YS52"/>
<dbReference type="Pfam" id="PF00486">
    <property type="entry name" value="Trans_reg_C"/>
    <property type="match status" value="1"/>
</dbReference>
<evidence type="ECO:0000313" key="6">
    <source>
        <dbReference type="EMBL" id="TQL50764.1"/>
    </source>
</evidence>
<comment type="caution">
    <text evidence="6">The sequence shown here is derived from an EMBL/GenBank/DDBJ whole genome shotgun (WGS) entry which is preliminary data.</text>
</comment>
<evidence type="ECO:0000256" key="4">
    <source>
        <dbReference type="SAM" id="MobiDB-lite"/>
    </source>
</evidence>
<dbReference type="SMART" id="SM01043">
    <property type="entry name" value="BTAD"/>
    <property type="match status" value="1"/>
</dbReference>
<dbReference type="GO" id="GO:0000160">
    <property type="term" value="P:phosphorelay signal transduction system"/>
    <property type="evidence" value="ECO:0007669"/>
    <property type="project" value="InterPro"/>
</dbReference>
<dbReference type="RefSeq" id="WP_170230646.1">
    <property type="nucleotide sequence ID" value="NZ_BAAAIK010000002.1"/>
</dbReference>
<evidence type="ECO:0000256" key="1">
    <source>
        <dbReference type="ARBA" id="ARBA00005820"/>
    </source>
</evidence>
<dbReference type="Pfam" id="PF03704">
    <property type="entry name" value="BTAD"/>
    <property type="match status" value="1"/>
</dbReference>
<dbReference type="Pfam" id="PF25872">
    <property type="entry name" value="HTH_77"/>
    <property type="match status" value="1"/>
</dbReference>
<keyword evidence="7" id="KW-1185">Reference proteome</keyword>
<feature type="DNA-binding region" description="OmpR/PhoB-type" evidence="3">
    <location>
        <begin position="1"/>
        <end position="92"/>
    </location>
</feature>
<dbReference type="InterPro" id="IPR036388">
    <property type="entry name" value="WH-like_DNA-bd_sf"/>
</dbReference>
<dbReference type="PANTHER" id="PTHR47691">
    <property type="entry name" value="REGULATOR-RELATED"/>
    <property type="match status" value="1"/>
</dbReference>
<dbReference type="PROSITE" id="PS51755">
    <property type="entry name" value="OMPR_PHOB"/>
    <property type="match status" value="1"/>
</dbReference>
<comment type="similarity">
    <text evidence="1">Belongs to the AfsR/DnrI/RedD regulatory family.</text>
</comment>
<dbReference type="Gene3D" id="3.40.50.300">
    <property type="entry name" value="P-loop containing nucleotide triphosphate hydrolases"/>
    <property type="match status" value="1"/>
</dbReference>
<dbReference type="SUPFAM" id="SSF48452">
    <property type="entry name" value="TPR-like"/>
    <property type="match status" value="1"/>
</dbReference>
<dbReference type="Gene3D" id="1.10.10.10">
    <property type="entry name" value="Winged helix-like DNA-binding domain superfamily/Winged helix DNA-binding domain"/>
    <property type="match status" value="1"/>
</dbReference>
<gene>
    <name evidence="6" type="ORF">FB467_1881</name>
</gene>
<proteinExistence type="inferred from homology"/>
<dbReference type="InterPro" id="IPR005158">
    <property type="entry name" value="BTAD"/>
</dbReference>
<dbReference type="SMART" id="SM00862">
    <property type="entry name" value="Trans_reg_C"/>
    <property type="match status" value="1"/>
</dbReference>
<dbReference type="InterPro" id="IPR016032">
    <property type="entry name" value="Sig_transdc_resp-reg_C-effctor"/>
</dbReference>
<dbReference type="Proteomes" id="UP000319516">
    <property type="component" value="Unassembled WGS sequence"/>
</dbReference>
<organism evidence="6 7">
    <name type="scientific">Ornithinicoccus hortensis</name>
    <dbReference type="NCBI Taxonomy" id="82346"/>
    <lineage>
        <taxon>Bacteria</taxon>
        <taxon>Bacillati</taxon>
        <taxon>Actinomycetota</taxon>
        <taxon>Actinomycetes</taxon>
        <taxon>Micrococcales</taxon>
        <taxon>Intrasporangiaceae</taxon>
        <taxon>Ornithinicoccus</taxon>
    </lineage>
</organism>
<dbReference type="GO" id="GO:0006355">
    <property type="term" value="P:regulation of DNA-templated transcription"/>
    <property type="evidence" value="ECO:0007669"/>
    <property type="project" value="InterPro"/>
</dbReference>
<evidence type="ECO:0000313" key="7">
    <source>
        <dbReference type="Proteomes" id="UP000319516"/>
    </source>
</evidence>
<feature type="compositionally biased region" description="Basic and acidic residues" evidence="4">
    <location>
        <begin position="334"/>
        <end position="343"/>
    </location>
</feature>
<dbReference type="SUPFAM" id="SSF46894">
    <property type="entry name" value="C-terminal effector domain of the bipartite response regulators"/>
    <property type="match status" value="1"/>
</dbReference>
<dbReference type="SUPFAM" id="SSF52540">
    <property type="entry name" value="P-loop containing nucleoside triphosphate hydrolases"/>
    <property type="match status" value="1"/>
</dbReference>
<protein>
    <submittedName>
        <fullName evidence="6">Putative ATPase</fullName>
    </submittedName>
</protein>
<reference evidence="6 7" key="1">
    <citation type="submission" date="2019-06" db="EMBL/GenBank/DDBJ databases">
        <title>Sequencing the genomes of 1000 actinobacteria strains.</title>
        <authorList>
            <person name="Klenk H.-P."/>
        </authorList>
    </citation>
    <scope>NUCLEOTIDE SEQUENCE [LARGE SCALE GENOMIC DNA]</scope>
    <source>
        <strain evidence="6 7">DSM 12335</strain>
    </source>
</reference>
<name>A0A542YS52_9MICO</name>
<dbReference type="InterPro" id="IPR011990">
    <property type="entry name" value="TPR-like_helical_dom_sf"/>
</dbReference>
<dbReference type="PANTHER" id="PTHR47691:SF3">
    <property type="entry name" value="HTH-TYPE TRANSCRIPTIONAL REGULATOR RV0890C-RELATED"/>
    <property type="match status" value="1"/>
</dbReference>
<dbReference type="EMBL" id="VFOP01000001">
    <property type="protein sequence ID" value="TQL50764.1"/>
    <property type="molecule type" value="Genomic_DNA"/>
</dbReference>
<dbReference type="Gene3D" id="1.25.40.10">
    <property type="entry name" value="Tetratricopeptide repeat domain"/>
    <property type="match status" value="1"/>
</dbReference>
<feature type="domain" description="OmpR/PhoB-type" evidence="5">
    <location>
        <begin position="1"/>
        <end position="92"/>
    </location>
</feature>
<accession>A0A542YS52</accession>
<sequence length="990" mass="105821">MPDLRVGVLGTLEVHVDGRPQVVPPGRQRAVLTCLLAHAGQPVSRDALIEAAWRDDVPHNPPKALRTVLSRLRTVLGPQSIEFTPAGYRLSFATVDGDEFVDLVRRARSTDPLEASDLLERGLALWRGPAYGEYADAPYATAVAQSLEQLRMEAVEARADALLQLGHPAAAITALQELLVDQPFREHALEVLATALYHAGRQTDALDLLRNHRKTLAAELGLDPAPGLADLEAAILGHTMKSPRAVEAPPAWLDTSTAFVGREDELSDVAASVVANRLSMITGPGGVGKSRLAAEALPRIHRELGLPTTVVELAQVGAHQAIAAVADRIGLRSTSEHDRDHPGRPAADCDSTRPDLTSAAVVGELVAYLEAVPHLLVLDNCEHVLPEIATLASTIARRCPGTRVLATSRHRLGVPTERVLPLTPLRLPDPATSAGRQEATSSMRLFIDRVRRLRPTFTLTPDNRAQVVDLCRWCDGVPLALEITASRVASTSVADVVEFLPGDLTRSDLHAVVDWSYRLLGAPERLVLQCLSVCAGDLDGPSILGLIEHLGEDGQDLSGALGELVESSLVVRVDVEGGTTGPATVRYRLLAMVRAYAAERLADSGRAADVHRAHAHWVRTVLEGVQQDWSREDGARLSARLTAHAPEIGSALRWALDADDCELAAGLSHTLVRCWHWTPSPPVRDLMAAVAETATRYPGPTTAPGLAAGAFIAAEHGEVARAAELAKEALVVSDAGEVHTTAYLALAVAAMYAADLRGAQRHFTEVARNPETAGEAHASLALTACYADDLTAAREHAAIALTACSAGSDHALAFAQYAAGEVRARTDPDAGMSLLRQAIAEAERVSAEQVARVARIALFARLVRDGASDEAVPLGLILITDLRRLSAWNQIWTLLRLLAELLAANGRWSDAAFLWGAAAAGGAPPPMGDDVERYAQLEALLATHLEAGFRCRIEDLAAATPRHRVLSRAEDLLARWHRAGRSEPPASDAR</sequence>
<dbReference type="GO" id="GO:0003677">
    <property type="term" value="F:DNA binding"/>
    <property type="evidence" value="ECO:0007669"/>
    <property type="project" value="UniProtKB-UniRule"/>
</dbReference>
<feature type="region of interest" description="Disordered" evidence="4">
    <location>
        <begin position="334"/>
        <end position="353"/>
    </location>
</feature>
<evidence type="ECO:0000256" key="2">
    <source>
        <dbReference type="ARBA" id="ARBA00023125"/>
    </source>
</evidence>
<evidence type="ECO:0000256" key="3">
    <source>
        <dbReference type="PROSITE-ProRule" id="PRU01091"/>
    </source>
</evidence>
<dbReference type="InterPro" id="IPR001867">
    <property type="entry name" value="OmpR/PhoB-type_DNA-bd"/>
</dbReference>
<dbReference type="InterPro" id="IPR027417">
    <property type="entry name" value="P-loop_NTPase"/>
</dbReference>
<dbReference type="InterPro" id="IPR058852">
    <property type="entry name" value="HTH_77"/>
</dbReference>
<dbReference type="CDD" id="cd15831">
    <property type="entry name" value="BTAD"/>
    <property type="match status" value="1"/>
</dbReference>
<evidence type="ECO:0000259" key="5">
    <source>
        <dbReference type="PROSITE" id="PS51755"/>
    </source>
</evidence>